<evidence type="ECO:0000313" key="10">
    <source>
        <dbReference type="Proteomes" id="UP000549394"/>
    </source>
</evidence>
<keyword evidence="6" id="KW-0472">Membrane</keyword>
<dbReference type="AlphaFoldDB" id="A0A7I8WDQ5"/>
<feature type="disulfide bond" evidence="8">
    <location>
        <begin position="175"/>
        <end position="193"/>
    </location>
</feature>
<sequence length="359" mass="41187">MYFGYRMIQLNSCPEINYHLDDKKPPILGPCKLNGNLSKDCQLNDGVQTSLAMAAYCVDNGTFKEITCQDPNAFIFNDGCYLYIQHKEKKSINEAAEECEKFNSTLLYMSNDEYKFTKFLLQGEGDDNSAPGNQNVQVGGRLKIVRDIKDEEKFTFDDGIPYDYYGFTTAFNNKCDNGQCVNEKYACDNERNCFDSSDENCINSRLLRNGTIGEMDCESFNQFQCEDSCISRDKVCDLQTNCLNGEDESEMCSDYYDKFNLKDCLKLERDLEIKCKIVYDSMGNLLTKVHYPFNALKNCTKTTCAIGEYLCKQSYYCISIKQVCDGIVHCTHFDDENDCGKIYLSYYLFPVSSRRRGQN</sequence>
<dbReference type="SUPFAM" id="SSF56436">
    <property type="entry name" value="C-type lectin-like"/>
    <property type="match status" value="1"/>
</dbReference>
<organism evidence="9 10">
    <name type="scientific">Dimorphilus gyrociliatus</name>
    <dbReference type="NCBI Taxonomy" id="2664684"/>
    <lineage>
        <taxon>Eukaryota</taxon>
        <taxon>Metazoa</taxon>
        <taxon>Spiralia</taxon>
        <taxon>Lophotrochozoa</taxon>
        <taxon>Annelida</taxon>
        <taxon>Polychaeta</taxon>
        <taxon>Polychaeta incertae sedis</taxon>
        <taxon>Dinophilidae</taxon>
        <taxon>Dimorphilus</taxon>
    </lineage>
</organism>
<evidence type="ECO:0000256" key="3">
    <source>
        <dbReference type="ARBA" id="ARBA00022692"/>
    </source>
</evidence>
<dbReference type="PRINTS" id="PR00261">
    <property type="entry name" value="LDLRECEPTOR"/>
</dbReference>
<evidence type="ECO:0000256" key="7">
    <source>
        <dbReference type="ARBA" id="ARBA00023157"/>
    </source>
</evidence>
<dbReference type="SMART" id="SM00192">
    <property type="entry name" value="LDLa"/>
    <property type="match status" value="3"/>
</dbReference>
<dbReference type="EMBL" id="CAJFCJ010000036">
    <property type="protein sequence ID" value="CAD5126247.1"/>
    <property type="molecule type" value="Genomic_DNA"/>
</dbReference>
<keyword evidence="3" id="KW-0812">Transmembrane</keyword>
<proteinExistence type="predicted"/>
<dbReference type="InterPro" id="IPR016186">
    <property type="entry name" value="C-type_lectin-like/link_sf"/>
</dbReference>
<feature type="disulfide bond" evidence="8">
    <location>
        <begin position="217"/>
        <end position="229"/>
    </location>
</feature>
<accession>A0A7I8WDQ5</accession>
<keyword evidence="4" id="KW-0677">Repeat</keyword>
<dbReference type="PROSITE" id="PS50068">
    <property type="entry name" value="LDLRA_2"/>
    <property type="match status" value="3"/>
</dbReference>
<gene>
    <name evidence="9" type="ORF">DGYR_LOCUS13499</name>
</gene>
<evidence type="ECO:0000256" key="2">
    <source>
        <dbReference type="ARBA" id="ARBA00004308"/>
    </source>
</evidence>
<dbReference type="Gene3D" id="4.10.400.10">
    <property type="entry name" value="Low-density Lipoprotein Receptor"/>
    <property type="match status" value="3"/>
</dbReference>
<comment type="caution">
    <text evidence="8">Lacks conserved residue(s) required for the propagation of feature annotation.</text>
</comment>
<dbReference type="InterPro" id="IPR050685">
    <property type="entry name" value="LDLR"/>
</dbReference>
<feature type="disulfide bond" evidence="8">
    <location>
        <begin position="324"/>
        <end position="339"/>
    </location>
</feature>
<evidence type="ECO:0000313" key="9">
    <source>
        <dbReference type="EMBL" id="CAD5126247.1"/>
    </source>
</evidence>
<keyword evidence="5" id="KW-1133">Transmembrane helix</keyword>
<dbReference type="OrthoDB" id="6039715at2759"/>
<dbReference type="PANTHER" id="PTHR24270">
    <property type="entry name" value="LOW-DENSITY LIPOPROTEIN RECEPTOR-RELATED"/>
    <property type="match status" value="1"/>
</dbReference>
<dbReference type="Pfam" id="PF00057">
    <property type="entry name" value="Ldl_recept_a"/>
    <property type="match status" value="2"/>
</dbReference>
<dbReference type="InterPro" id="IPR002172">
    <property type="entry name" value="LDrepeatLR_classA_rpt"/>
</dbReference>
<dbReference type="CDD" id="cd00037">
    <property type="entry name" value="CLECT"/>
    <property type="match status" value="1"/>
</dbReference>
<dbReference type="GO" id="GO:0005886">
    <property type="term" value="C:plasma membrane"/>
    <property type="evidence" value="ECO:0007669"/>
    <property type="project" value="TreeGrafter"/>
</dbReference>
<keyword evidence="10" id="KW-1185">Reference proteome</keyword>
<evidence type="ECO:0000256" key="8">
    <source>
        <dbReference type="PROSITE-ProRule" id="PRU00124"/>
    </source>
</evidence>
<evidence type="ECO:0000256" key="4">
    <source>
        <dbReference type="ARBA" id="ARBA00022737"/>
    </source>
</evidence>
<dbReference type="GO" id="GO:0016192">
    <property type="term" value="P:vesicle-mediated transport"/>
    <property type="evidence" value="ECO:0007669"/>
    <property type="project" value="UniProtKB-ARBA"/>
</dbReference>
<keyword evidence="7 8" id="KW-1015">Disulfide bond</keyword>
<evidence type="ECO:0000256" key="6">
    <source>
        <dbReference type="ARBA" id="ARBA00023136"/>
    </source>
</evidence>
<dbReference type="PROSITE" id="PS01209">
    <property type="entry name" value="LDLRA_1"/>
    <property type="match status" value="2"/>
</dbReference>
<comment type="caution">
    <text evidence="9">The sequence shown here is derived from an EMBL/GenBank/DDBJ whole genome shotgun (WGS) entry which is preliminary data.</text>
</comment>
<name>A0A7I8WDQ5_9ANNE</name>
<evidence type="ECO:0000256" key="5">
    <source>
        <dbReference type="ARBA" id="ARBA00022989"/>
    </source>
</evidence>
<dbReference type="InterPro" id="IPR016187">
    <property type="entry name" value="CTDL_fold"/>
</dbReference>
<dbReference type="SUPFAM" id="SSF57424">
    <property type="entry name" value="LDL receptor-like module"/>
    <property type="match status" value="2"/>
</dbReference>
<dbReference type="InterPro" id="IPR036055">
    <property type="entry name" value="LDL_receptor-like_sf"/>
</dbReference>
<evidence type="ECO:0000256" key="1">
    <source>
        <dbReference type="ARBA" id="ARBA00004167"/>
    </source>
</evidence>
<dbReference type="InterPro" id="IPR023415">
    <property type="entry name" value="LDLR_class-A_CS"/>
</dbReference>
<dbReference type="GO" id="GO:0012505">
    <property type="term" value="C:endomembrane system"/>
    <property type="evidence" value="ECO:0007669"/>
    <property type="project" value="UniProtKB-SubCell"/>
</dbReference>
<dbReference type="Proteomes" id="UP000549394">
    <property type="component" value="Unassembled WGS sequence"/>
</dbReference>
<dbReference type="CDD" id="cd00112">
    <property type="entry name" value="LDLa"/>
    <property type="match status" value="3"/>
</dbReference>
<dbReference type="Gene3D" id="3.10.100.10">
    <property type="entry name" value="Mannose-Binding Protein A, subunit A"/>
    <property type="match status" value="1"/>
</dbReference>
<reference evidence="9 10" key="1">
    <citation type="submission" date="2020-08" db="EMBL/GenBank/DDBJ databases">
        <authorList>
            <person name="Hejnol A."/>
        </authorList>
    </citation>
    <scope>NUCLEOTIDE SEQUENCE [LARGE SCALE GENOMIC DNA]</scope>
</reference>
<protein>
    <submittedName>
        <fullName evidence="9">DgyrCDS14413</fullName>
    </submittedName>
</protein>
<comment type="subcellular location">
    <subcellularLocation>
        <location evidence="2">Endomembrane system</location>
    </subcellularLocation>
    <subcellularLocation>
        <location evidence="1">Membrane</location>
        <topology evidence="1">Single-pass membrane protein</topology>
    </subcellularLocation>
</comment>